<evidence type="ECO:0000313" key="12">
    <source>
        <dbReference type="Proteomes" id="UP000762676"/>
    </source>
</evidence>
<keyword evidence="3 9" id="KW-0812">Transmembrane</keyword>
<protein>
    <submittedName>
        <fullName evidence="11">Neuropeptide Y receptor type 1</fullName>
    </submittedName>
</protein>
<evidence type="ECO:0000256" key="7">
    <source>
        <dbReference type="ARBA" id="ARBA00023170"/>
    </source>
</evidence>
<reference evidence="11 12" key="1">
    <citation type="journal article" date="2021" name="Elife">
        <title>Chloroplast acquisition without the gene transfer in kleptoplastic sea slugs, Plakobranchus ocellatus.</title>
        <authorList>
            <person name="Maeda T."/>
            <person name="Takahashi S."/>
            <person name="Yoshida T."/>
            <person name="Shimamura S."/>
            <person name="Takaki Y."/>
            <person name="Nagai Y."/>
            <person name="Toyoda A."/>
            <person name="Suzuki Y."/>
            <person name="Arimoto A."/>
            <person name="Ishii H."/>
            <person name="Satoh N."/>
            <person name="Nishiyama T."/>
            <person name="Hasebe M."/>
            <person name="Maruyama T."/>
            <person name="Minagawa J."/>
            <person name="Obokata J."/>
            <person name="Shigenobu S."/>
        </authorList>
    </citation>
    <scope>NUCLEOTIDE SEQUENCE [LARGE SCALE GENOMIC DNA]</scope>
</reference>
<proteinExistence type="inferred from homology"/>
<evidence type="ECO:0000256" key="2">
    <source>
        <dbReference type="ARBA" id="ARBA00010663"/>
    </source>
</evidence>
<accession>A0AAV4HGY4</accession>
<gene>
    <name evidence="11" type="ORF">ElyMa_006304400</name>
</gene>
<dbReference type="AlphaFoldDB" id="A0AAV4HGY4"/>
<evidence type="ECO:0000313" key="11">
    <source>
        <dbReference type="EMBL" id="GFR96685.1"/>
    </source>
</evidence>
<keyword evidence="4 9" id="KW-1133">Transmembrane helix</keyword>
<keyword evidence="8" id="KW-0807">Transducer</keyword>
<dbReference type="InterPro" id="IPR017452">
    <property type="entry name" value="GPCR_Rhodpsn_7TM"/>
</dbReference>
<dbReference type="Gene3D" id="1.20.1070.10">
    <property type="entry name" value="Rhodopsin 7-helix transmembrane proteins"/>
    <property type="match status" value="1"/>
</dbReference>
<keyword evidence="5" id="KW-0297">G-protein coupled receptor</keyword>
<evidence type="ECO:0000256" key="5">
    <source>
        <dbReference type="ARBA" id="ARBA00023040"/>
    </source>
</evidence>
<dbReference type="GO" id="GO:0016020">
    <property type="term" value="C:membrane"/>
    <property type="evidence" value="ECO:0007669"/>
    <property type="project" value="UniProtKB-SubCell"/>
</dbReference>
<dbReference type="Proteomes" id="UP000762676">
    <property type="component" value="Unassembled WGS sequence"/>
</dbReference>
<name>A0AAV4HGY4_9GAST</name>
<dbReference type="PRINTS" id="PR00237">
    <property type="entry name" value="GPCRRHODOPSN"/>
</dbReference>
<dbReference type="EMBL" id="BMAT01012673">
    <property type="protein sequence ID" value="GFR96685.1"/>
    <property type="molecule type" value="Genomic_DNA"/>
</dbReference>
<dbReference type="Pfam" id="PF00001">
    <property type="entry name" value="7tm_1"/>
    <property type="match status" value="1"/>
</dbReference>
<keyword evidence="7 11" id="KW-0675">Receptor</keyword>
<feature type="transmembrane region" description="Helical" evidence="9">
    <location>
        <begin position="126"/>
        <end position="145"/>
    </location>
</feature>
<feature type="transmembrane region" description="Helical" evidence="9">
    <location>
        <begin position="270"/>
        <end position="289"/>
    </location>
</feature>
<feature type="transmembrane region" description="Helical" evidence="9">
    <location>
        <begin position="89"/>
        <end position="114"/>
    </location>
</feature>
<dbReference type="InterPro" id="IPR000276">
    <property type="entry name" value="GPCR_Rhodpsn"/>
</dbReference>
<feature type="transmembrane region" description="Helical" evidence="9">
    <location>
        <begin position="217"/>
        <end position="241"/>
    </location>
</feature>
<keyword evidence="6 9" id="KW-0472">Membrane</keyword>
<evidence type="ECO:0000256" key="6">
    <source>
        <dbReference type="ARBA" id="ARBA00023136"/>
    </source>
</evidence>
<evidence type="ECO:0000256" key="8">
    <source>
        <dbReference type="ARBA" id="ARBA00023224"/>
    </source>
</evidence>
<evidence type="ECO:0000256" key="3">
    <source>
        <dbReference type="ARBA" id="ARBA00022692"/>
    </source>
</evidence>
<evidence type="ECO:0000256" key="1">
    <source>
        <dbReference type="ARBA" id="ARBA00004141"/>
    </source>
</evidence>
<feature type="transmembrane region" description="Helical" evidence="9">
    <location>
        <begin position="309"/>
        <end position="331"/>
    </location>
</feature>
<evidence type="ECO:0000256" key="4">
    <source>
        <dbReference type="ARBA" id="ARBA00022989"/>
    </source>
</evidence>
<evidence type="ECO:0000256" key="9">
    <source>
        <dbReference type="SAM" id="Phobius"/>
    </source>
</evidence>
<dbReference type="SUPFAM" id="SSF81321">
    <property type="entry name" value="Family A G protein-coupled receptor-like"/>
    <property type="match status" value="1"/>
</dbReference>
<dbReference type="PROSITE" id="PS50262">
    <property type="entry name" value="G_PROTEIN_RECEP_F1_2"/>
    <property type="match status" value="1"/>
</dbReference>
<dbReference type="PANTHER" id="PTHR24235">
    <property type="entry name" value="NEUROPEPTIDE Y RECEPTOR"/>
    <property type="match status" value="1"/>
</dbReference>
<dbReference type="InterPro" id="IPR000611">
    <property type="entry name" value="NPY_rcpt"/>
</dbReference>
<comment type="subcellular location">
    <subcellularLocation>
        <location evidence="1">Membrane</location>
        <topology evidence="1">Multi-pass membrane protein</topology>
    </subcellularLocation>
</comment>
<sequence length="404" mass="45483">MKMPAMQDNLSLDAMLELLDVPGHYNFSLEEFMSVANQFSSDNRWFSPHAELVIIIIFSLLIVVGLLCNGAVFYIIVKKGCRQSSRNWYILNMAASDILTCAVCTPLTVVRLVMKNWVLGQALCKMVTSLQCVYVGVSTFTLVALAGDRYCSIIYNKHQANFGRCVCISVSLIWLASFCISMPMVIVHDIEHVVSFNGNIMWSLCLEKWESETLVTVYTILLLLLQYLSPLIAIVVIHVFIVRFLRSRFQPCCVDDANIRRKRRRHQKNIFLLSSMAISFGVAWFPLHAINAMASIDHTLFTGLPFPHIHAACVILAFSSVCLNPIIYGLLNSNFRRDLLKLCLPRRSAPPVSRMSAYTDITRRSSPNMEHMGLISCSAAQTELGFSNTQLHRVRINGAAESNF</sequence>
<keyword evidence="12" id="KW-1185">Reference proteome</keyword>
<feature type="domain" description="G-protein coupled receptors family 1 profile" evidence="10">
    <location>
        <begin position="68"/>
        <end position="328"/>
    </location>
</feature>
<comment type="caution">
    <text evidence="11">The sequence shown here is derived from an EMBL/GenBank/DDBJ whole genome shotgun (WGS) entry which is preliminary data.</text>
</comment>
<evidence type="ECO:0000259" key="10">
    <source>
        <dbReference type="PROSITE" id="PS50262"/>
    </source>
</evidence>
<dbReference type="PRINTS" id="PR01012">
    <property type="entry name" value="NRPEPTIDEYR"/>
</dbReference>
<feature type="transmembrane region" description="Helical" evidence="9">
    <location>
        <begin position="52"/>
        <end position="77"/>
    </location>
</feature>
<dbReference type="PANTHER" id="PTHR24235:SF12">
    <property type="entry name" value="G-PROTEIN COUPLED RECEPTORS FAMILY 1 PROFILE DOMAIN-CONTAINING PROTEIN"/>
    <property type="match status" value="1"/>
</dbReference>
<comment type="similarity">
    <text evidence="2">Belongs to the G-protein coupled receptor 1 family.</text>
</comment>
<organism evidence="11 12">
    <name type="scientific">Elysia marginata</name>
    <dbReference type="NCBI Taxonomy" id="1093978"/>
    <lineage>
        <taxon>Eukaryota</taxon>
        <taxon>Metazoa</taxon>
        <taxon>Spiralia</taxon>
        <taxon>Lophotrochozoa</taxon>
        <taxon>Mollusca</taxon>
        <taxon>Gastropoda</taxon>
        <taxon>Heterobranchia</taxon>
        <taxon>Euthyneura</taxon>
        <taxon>Panpulmonata</taxon>
        <taxon>Sacoglossa</taxon>
        <taxon>Placobranchoidea</taxon>
        <taxon>Plakobranchidae</taxon>
        <taxon>Elysia</taxon>
    </lineage>
</organism>
<dbReference type="GO" id="GO:0004983">
    <property type="term" value="F:neuropeptide Y receptor activity"/>
    <property type="evidence" value="ECO:0007669"/>
    <property type="project" value="InterPro"/>
</dbReference>
<feature type="transmembrane region" description="Helical" evidence="9">
    <location>
        <begin position="166"/>
        <end position="186"/>
    </location>
</feature>